<accession>A0A2V2YRZ2</accession>
<protein>
    <recommendedName>
        <fullName evidence="5">VCBS repeat-containing protein</fullName>
    </recommendedName>
</protein>
<keyword evidence="4" id="KW-1185">Reference proteome</keyword>
<feature type="chain" id="PRO_5038645347" description="VCBS repeat-containing protein" evidence="2">
    <location>
        <begin position="29"/>
        <end position="295"/>
    </location>
</feature>
<name>A0A2V2YRZ2_9BACL</name>
<sequence>MQGSKFRKRASFLIVSCMAVSLLLSACGAQNEQSAASQDTNPQTEQVENSTAASDGANDAANETQEEAPDDSQSSTTDEGKEDGAESKLIASIPENNIYMYGLDNGVELHIGDLVQQYDWIYNTPRGIEPRLAVKDYDADGHDELAIILYIGSGTGVSVEQLHMIEMEEDPKLQDHQFLENDYLDQVYPAISFKPIKEAEELTAEVKVGDKKTEVIMKNYYDHDEFGAARDNLGIRDIVGYGFDDNKDIQASFGIGVLFEKIATPQYIGYLNANVSYQDGQFKLSNFEFDAERNL</sequence>
<evidence type="ECO:0008006" key="5">
    <source>
        <dbReference type="Google" id="ProtNLM"/>
    </source>
</evidence>
<feature type="signal peptide" evidence="2">
    <location>
        <begin position="1"/>
        <end position="28"/>
    </location>
</feature>
<keyword evidence="2" id="KW-0732">Signal</keyword>
<dbReference type="EMBL" id="QGTQ01000013">
    <property type="protein sequence ID" value="PWV99758.1"/>
    <property type="molecule type" value="Genomic_DNA"/>
</dbReference>
<dbReference type="AlphaFoldDB" id="A0A2V2YRZ2"/>
<comment type="caution">
    <text evidence="3">The sequence shown here is derived from an EMBL/GenBank/DDBJ whole genome shotgun (WGS) entry which is preliminary data.</text>
</comment>
<evidence type="ECO:0000313" key="4">
    <source>
        <dbReference type="Proteomes" id="UP000246635"/>
    </source>
</evidence>
<evidence type="ECO:0000256" key="1">
    <source>
        <dbReference type="SAM" id="MobiDB-lite"/>
    </source>
</evidence>
<feature type="region of interest" description="Disordered" evidence="1">
    <location>
        <begin position="31"/>
        <end position="86"/>
    </location>
</feature>
<dbReference type="RefSeq" id="WP_110045136.1">
    <property type="nucleotide sequence ID" value="NZ_CP054612.1"/>
</dbReference>
<evidence type="ECO:0000256" key="2">
    <source>
        <dbReference type="SAM" id="SignalP"/>
    </source>
</evidence>
<dbReference type="Proteomes" id="UP000246635">
    <property type="component" value="Unassembled WGS sequence"/>
</dbReference>
<proteinExistence type="predicted"/>
<dbReference type="OrthoDB" id="2599765at2"/>
<evidence type="ECO:0000313" key="3">
    <source>
        <dbReference type="EMBL" id="PWV99758.1"/>
    </source>
</evidence>
<gene>
    <name evidence="3" type="ORF">DFQ01_113132</name>
</gene>
<organism evidence="3 4">
    <name type="scientific">Paenibacillus cellulosilyticus</name>
    <dbReference type="NCBI Taxonomy" id="375489"/>
    <lineage>
        <taxon>Bacteria</taxon>
        <taxon>Bacillati</taxon>
        <taxon>Bacillota</taxon>
        <taxon>Bacilli</taxon>
        <taxon>Bacillales</taxon>
        <taxon>Paenibacillaceae</taxon>
        <taxon>Paenibacillus</taxon>
    </lineage>
</organism>
<reference evidence="3 4" key="1">
    <citation type="submission" date="2018-05" db="EMBL/GenBank/DDBJ databases">
        <title>Genomic Encyclopedia of Type Strains, Phase III (KMG-III): the genomes of soil and plant-associated and newly described type strains.</title>
        <authorList>
            <person name="Whitman W."/>
        </authorList>
    </citation>
    <scope>NUCLEOTIDE SEQUENCE [LARGE SCALE GENOMIC DNA]</scope>
    <source>
        <strain evidence="3 4">CECT 5696</strain>
    </source>
</reference>
<dbReference type="PROSITE" id="PS51257">
    <property type="entry name" value="PROKAR_LIPOPROTEIN"/>
    <property type="match status" value="1"/>
</dbReference>
<feature type="compositionally biased region" description="Polar residues" evidence="1">
    <location>
        <begin position="31"/>
        <end position="53"/>
    </location>
</feature>